<dbReference type="SMART" id="SM00248">
    <property type="entry name" value="ANK"/>
    <property type="match status" value="5"/>
</dbReference>
<protein>
    <submittedName>
        <fullName evidence="4">Unnamed protein product</fullName>
    </submittedName>
</protein>
<dbReference type="PROSITE" id="PS50088">
    <property type="entry name" value="ANK_REPEAT"/>
    <property type="match status" value="2"/>
</dbReference>
<keyword evidence="1" id="KW-0677">Repeat</keyword>
<dbReference type="InterPro" id="IPR002110">
    <property type="entry name" value="Ankyrin_rpt"/>
</dbReference>
<name>A0A9W7CRN9_9STRA</name>
<organism evidence="4 5">
    <name type="scientific">Phytophthora fragariaefolia</name>
    <dbReference type="NCBI Taxonomy" id="1490495"/>
    <lineage>
        <taxon>Eukaryota</taxon>
        <taxon>Sar</taxon>
        <taxon>Stramenopiles</taxon>
        <taxon>Oomycota</taxon>
        <taxon>Peronosporomycetes</taxon>
        <taxon>Peronosporales</taxon>
        <taxon>Peronosporaceae</taxon>
        <taxon>Phytophthora</taxon>
    </lineage>
</organism>
<dbReference type="PANTHER" id="PTHR24198:SF165">
    <property type="entry name" value="ANKYRIN REPEAT-CONTAINING PROTEIN-RELATED"/>
    <property type="match status" value="1"/>
</dbReference>
<dbReference type="AlphaFoldDB" id="A0A9W7CRN9"/>
<keyword evidence="5" id="KW-1185">Reference proteome</keyword>
<evidence type="ECO:0000256" key="2">
    <source>
        <dbReference type="ARBA" id="ARBA00023043"/>
    </source>
</evidence>
<feature type="repeat" description="ANK" evidence="3">
    <location>
        <begin position="1"/>
        <end position="32"/>
    </location>
</feature>
<dbReference type="Gene3D" id="1.25.40.20">
    <property type="entry name" value="Ankyrin repeat-containing domain"/>
    <property type="match status" value="2"/>
</dbReference>
<sequence length="387" mass="43239">MRSPLYCCVEEGGLIVANLLLSRGADIDLKDKDGFSPLKLVIQKSNMTILQLFLNHHQLVSTPQRHDFSQAVLFEAVECGGSDTVRYLVESKYVSVATTNVEGETPLHLAIKLRNSSMMRLLDDLDPYGKMLIVLTRELETPAHYAARYGSAQEVELLLQYLTRTFGDLHTLEAANPLNAVQQQGMTSLFIAGIASDMTARAARNHDTETSHANSDARNIEARLLLRHGARLFPPGFLEQKLASASYSAISFLDENSHVTLPAELQRCLRSWIAEDGARVDEPGDEEDTLATRDNVVVVVSELWMSWAVSVAHPGPLASVLPILVYAGYSRDLAPLLVELPLKRKAIPALLRQLDKFARHERCSPLLRQLYDKLVEVYELRSSWFEF</sequence>
<accession>A0A9W7CRN9</accession>
<evidence type="ECO:0000313" key="4">
    <source>
        <dbReference type="EMBL" id="GMF40234.1"/>
    </source>
</evidence>
<feature type="repeat" description="ANK" evidence="3">
    <location>
        <begin position="102"/>
        <end position="122"/>
    </location>
</feature>
<evidence type="ECO:0000256" key="1">
    <source>
        <dbReference type="ARBA" id="ARBA00022737"/>
    </source>
</evidence>
<dbReference type="Proteomes" id="UP001165121">
    <property type="component" value="Unassembled WGS sequence"/>
</dbReference>
<dbReference type="PANTHER" id="PTHR24198">
    <property type="entry name" value="ANKYRIN REPEAT AND PROTEIN KINASE DOMAIN-CONTAINING PROTEIN"/>
    <property type="match status" value="1"/>
</dbReference>
<comment type="caution">
    <text evidence="4">The sequence shown here is derived from an EMBL/GenBank/DDBJ whole genome shotgun (WGS) entry which is preliminary data.</text>
</comment>
<evidence type="ECO:0000313" key="5">
    <source>
        <dbReference type="Proteomes" id="UP001165121"/>
    </source>
</evidence>
<dbReference type="EMBL" id="BSXT01001232">
    <property type="protein sequence ID" value="GMF40234.1"/>
    <property type="molecule type" value="Genomic_DNA"/>
</dbReference>
<evidence type="ECO:0000256" key="3">
    <source>
        <dbReference type="PROSITE-ProRule" id="PRU00023"/>
    </source>
</evidence>
<dbReference type="SUPFAM" id="SSF48403">
    <property type="entry name" value="Ankyrin repeat"/>
    <property type="match status" value="1"/>
</dbReference>
<dbReference type="PROSITE" id="PS50297">
    <property type="entry name" value="ANK_REP_REGION"/>
    <property type="match status" value="2"/>
</dbReference>
<keyword evidence="2 3" id="KW-0040">ANK repeat</keyword>
<reference evidence="4" key="1">
    <citation type="submission" date="2023-04" db="EMBL/GenBank/DDBJ databases">
        <title>Phytophthora fragariaefolia NBRC 109709.</title>
        <authorList>
            <person name="Ichikawa N."/>
            <person name="Sato H."/>
            <person name="Tonouchi N."/>
        </authorList>
    </citation>
    <scope>NUCLEOTIDE SEQUENCE</scope>
    <source>
        <strain evidence="4">NBRC 109709</strain>
    </source>
</reference>
<proteinExistence type="predicted"/>
<dbReference type="OrthoDB" id="194358at2759"/>
<dbReference type="InterPro" id="IPR036770">
    <property type="entry name" value="Ankyrin_rpt-contain_sf"/>
</dbReference>
<gene>
    <name evidence="4" type="ORF">Pfra01_001226600</name>
</gene>
<dbReference type="Pfam" id="PF12796">
    <property type="entry name" value="Ank_2"/>
    <property type="match status" value="1"/>
</dbReference>